<evidence type="ECO:0000256" key="1">
    <source>
        <dbReference type="ARBA" id="ARBA00023125"/>
    </source>
</evidence>
<dbReference type="InterPro" id="IPR009061">
    <property type="entry name" value="DNA-bd_dom_put_sf"/>
</dbReference>
<dbReference type="SMART" id="SM00422">
    <property type="entry name" value="HTH_MERR"/>
    <property type="match status" value="1"/>
</dbReference>
<evidence type="ECO:0000313" key="2">
    <source>
        <dbReference type="EMBL" id="KAB2587230.1"/>
    </source>
</evidence>
<dbReference type="Gene3D" id="3.20.80.10">
    <property type="entry name" value="Regulatory factor, effector binding domain"/>
    <property type="match status" value="1"/>
</dbReference>
<dbReference type="Pfam" id="PF13411">
    <property type="entry name" value="MerR_1"/>
    <property type="match status" value="1"/>
</dbReference>
<dbReference type="Proteomes" id="UP000325576">
    <property type="component" value="Unassembled WGS sequence"/>
</dbReference>
<name>A0A0C3AFH0_RHOER</name>
<reference evidence="2 3" key="1">
    <citation type="journal article" date="2017" name="Poromechanics V (2013)">
        <title>Genomic Characterization of the Arsenic-Tolerant Actinobacterium, &lt;i&gt;Rhodococcus erythropolis&lt;/i&gt; S43.</title>
        <authorList>
            <person name="Retamal-Morales G."/>
            <person name="Mehnert M."/>
            <person name="Schwabe R."/>
            <person name="Tischler D."/>
            <person name="Schloemann M."/>
            <person name="Levican G.J."/>
        </authorList>
    </citation>
    <scope>NUCLEOTIDE SEQUENCE [LARGE SCALE GENOMIC DNA]</scope>
    <source>
        <strain evidence="2 3">S43</strain>
    </source>
</reference>
<dbReference type="AlphaFoldDB" id="A0A0C3AFH0"/>
<dbReference type="InterPro" id="IPR047057">
    <property type="entry name" value="MerR_fam"/>
</dbReference>
<dbReference type="Gene3D" id="1.10.1660.10">
    <property type="match status" value="1"/>
</dbReference>
<dbReference type="PANTHER" id="PTHR30204:SF97">
    <property type="entry name" value="MERR FAMILY REGULATORY PROTEIN"/>
    <property type="match status" value="1"/>
</dbReference>
<protein>
    <submittedName>
        <fullName evidence="2">Uncharacterized protein</fullName>
    </submittedName>
</protein>
<organism evidence="2 3">
    <name type="scientific">Rhodococcus erythropolis</name>
    <name type="common">Arthrobacter picolinophilus</name>
    <dbReference type="NCBI Taxonomy" id="1833"/>
    <lineage>
        <taxon>Bacteria</taxon>
        <taxon>Bacillati</taxon>
        <taxon>Actinomycetota</taxon>
        <taxon>Actinomycetes</taxon>
        <taxon>Mycobacteriales</taxon>
        <taxon>Nocardiaceae</taxon>
        <taxon>Rhodococcus</taxon>
        <taxon>Rhodococcus erythropolis group</taxon>
    </lineage>
</organism>
<dbReference type="SUPFAM" id="SSF46955">
    <property type="entry name" value="Putative DNA-binding domain"/>
    <property type="match status" value="1"/>
</dbReference>
<evidence type="ECO:0000313" key="3">
    <source>
        <dbReference type="Proteomes" id="UP000325576"/>
    </source>
</evidence>
<dbReference type="InterPro" id="IPR000551">
    <property type="entry name" value="MerR-type_HTH_dom"/>
</dbReference>
<accession>A0A0C3AFH0</accession>
<dbReference type="PROSITE" id="PS00552">
    <property type="entry name" value="HTH_MERR_1"/>
    <property type="match status" value="1"/>
</dbReference>
<dbReference type="GO" id="GO:0003700">
    <property type="term" value="F:DNA-binding transcription factor activity"/>
    <property type="evidence" value="ECO:0007669"/>
    <property type="project" value="InterPro"/>
</dbReference>
<proteinExistence type="predicted"/>
<gene>
    <name evidence="2" type="ORF">BS297_01185</name>
</gene>
<dbReference type="EMBL" id="MRBO01000027">
    <property type="protein sequence ID" value="KAB2587230.1"/>
    <property type="molecule type" value="Genomic_DNA"/>
</dbReference>
<dbReference type="GO" id="GO:0003677">
    <property type="term" value="F:DNA binding"/>
    <property type="evidence" value="ECO:0007669"/>
    <property type="project" value="UniProtKB-KW"/>
</dbReference>
<sequence>MMRIGEFALASGLTVKALHHYDAIDLLKPARVTANGYRTYSPRQLREAATIQALRNIGLALDTVAEALSNPHYINSFIERHRAHVADERARQDADAAQGSALIDSLELDYTVRRRSMPAQHWVGLQHEIRNLELEQVESPLATLRMALTEAGHTISGPWWTTLRQTAEAEVVEVLFCWPTTQIPAEPVGISGTIVESGTLPARDELFVTLETSDDDSDLGDLGAEAAQIAMIEQANDDGLELVHGSIRQVGVLADGGTPEAIELVIAIQ</sequence>
<dbReference type="InterPro" id="IPR011256">
    <property type="entry name" value="Reg_factor_effector_dom_sf"/>
</dbReference>
<keyword evidence="1" id="KW-0238">DNA-binding</keyword>
<comment type="caution">
    <text evidence="2">The sequence shown here is derived from an EMBL/GenBank/DDBJ whole genome shotgun (WGS) entry which is preliminary data.</text>
</comment>
<dbReference type="PROSITE" id="PS50937">
    <property type="entry name" value="HTH_MERR_2"/>
    <property type="match status" value="1"/>
</dbReference>
<dbReference type="PANTHER" id="PTHR30204">
    <property type="entry name" value="REDOX-CYCLING DRUG-SENSING TRANSCRIPTIONAL ACTIVATOR SOXR"/>
    <property type="match status" value="1"/>
</dbReference>